<dbReference type="WBParaSite" id="PSAMB.scaffold2000size26125.g15934.t1">
    <property type="protein sequence ID" value="PSAMB.scaffold2000size26125.g15934.t1"/>
    <property type="gene ID" value="PSAMB.scaffold2000size26125.g15934"/>
</dbReference>
<evidence type="ECO:0000313" key="3">
    <source>
        <dbReference type="WBParaSite" id="PSAMB.scaffold2000size26125.g15934.t1"/>
    </source>
</evidence>
<evidence type="ECO:0000256" key="1">
    <source>
        <dbReference type="SAM" id="MobiDB-lite"/>
    </source>
</evidence>
<evidence type="ECO:0000313" key="2">
    <source>
        <dbReference type="Proteomes" id="UP000887566"/>
    </source>
</evidence>
<sequence>MSTAERLFAVRGVYDEGAQQQRGLVRGEKVDVGDVRSLAEGLRARAGQLAGPTLTADQTSALAGGIRVDKSKHRLSSLHSPGDTTSRCRRPRADDCCSYSQSHFASPPPLSSKLVVGRPLFLNN</sequence>
<protein>
    <submittedName>
        <fullName evidence="3">Uncharacterized protein</fullName>
    </submittedName>
</protein>
<dbReference type="Proteomes" id="UP000887566">
    <property type="component" value="Unplaced"/>
</dbReference>
<accession>A0A914VIH4</accession>
<feature type="region of interest" description="Disordered" evidence="1">
    <location>
        <begin position="72"/>
        <end position="93"/>
    </location>
</feature>
<reference evidence="3" key="1">
    <citation type="submission" date="2022-11" db="UniProtKB">
        <authorList>
            <consortium name="WormBaseParasite"/>
        </authorList>
    </citation>
    <scope>IDENTIFICATION</scope>
</reference>
<dbReference type="AlphaFoldDB" id="A0A914VIH4"/>
<organism evidence="2 3">
    <name type="scientific">Plectus sambesii</name>
    <dbReference type="NCBI Taxonomy" id="2011161"/>
    <lineage>
        <taxon>Eukaryota</taxon>
        <taxon>Metazoa</taxon>
        <taxon>Ecdysozoa</taxon>
        <taxon>Nematoda</taxon>
        <taxon>Chromadorea</taxon>
        <taxon>Plectida</taxon>
        <taxon>Plectina</taxon>
        <taxon>Plectoidea</taxon>
        <taxon>Plectidae</taxon>
        <taxon>Plectus</taxon>
    </lineage>
</organism>
<name>A0A914VIH4_9BILA</name>
<proteinExistence type="predicted"/>
<keyword evidence="2" id="KW-1185">Reference proteome</keyword>